<sequence length="243" mass="26268">MLAAHHPLSVLLTPIPLFPSIAETPNLFQPAVRPRVAGPGHELLEAEKEYRLEFPLPGMRPRDLAVEVQHGVLSINGNTATGSRHLTVSHQVRLPNDVDVEAAVASSENGLLSIVLPKRPLPALQLPVHTSSDALPATEGDYVFSFVLPGVRPSDLKLSCEDGLLTVEGKLKKDDEQHQILRRRWLPDDGDAEKGIAVAENGIVTVHFPKKPQSEKHVIQVSAPLLTPVMEQAAGAQSDLPSV</sequence>
<evidence type="ECO:0000313" key="5">
    <source>
        <dbReference type="EMBL" id="KAL1499565.1"/>
    </source>
</evidence>
<dbReference type="InterPro" id="IPR008978">
    <property type="entry name" value="HSP20-like_chaperone"/>
</dbReference>
<dbReference type="SUPFAM" id="SSF49764">
    <property type="entry name" value="HSP20-like chaperones"/>
    <property type="match status" value="2"/>
</dbReference>
<dbReference type="InterPro" id="IPR002068">
    <property type="entry name" value="A-crystallin/Hsp20_dom"/>
</dbReference>
<dbReference type="AlphaFoldDB" id="A0AB34IK18"/>
<evidence type="ECO:0000256" key="2">
    <source>
        <dbReference type="PROSITE-ProRule" id="PRU00285"/>
    </source>
</evidence>
<evidence type="ECO:0000259" key="4">
    <source>
        <dbReference type="PROSITE" id="PS01031"/>
    </source>
</evidence>
<dbReference type="Pfam" id="PF00011">
    <property type="entry name" value="HSP20"/>
    <property type="match status" value="2"/>
</dbReference>
<keyword evidence="6" id="KW-1185">Reference proteome</keyword>
<organism evidence="5 6">
    <name type="scientific">Prymnesium parvum</name>
    <name type="common">Toxic golden alga</name>
    <dbReference type="NCBI Taxonomy" id="97485"/>
    <lineage>
        <taxon>Eukaryota</taxon>
        <taxon>Haptista</taxon>
        <taxon>Haptophyta</taxon>
        <taxon>Prymnesiophyceae</taxon>
        <taxon>Prymnesiales</taxon>
        <taxon>Prymnesiaceae</taxon>
        <taxon>Prymnesium</taxon>
    </lineage>
</organism>
<accession>A0AB34IK18</accession>
<evidence type="ECO:0000256" key="3">
    <source>
        <dbReference type="RuleBase" id="RU003616"/>
    </source>
</evidence>
<dbReference type="InterPro" id="IPR031107">
    <property type="entry name" value="Small_HSP"/>
</dbReference>
<protein>
    <recommendedName>
        <fullName evidence="4">SHSP domain-containing protein</fullName>
    </recommendedName>
</protein>
<comment type="caution">
    <text evidence="5">The sequence shown here is derived from an EMBL/GenBank/DDBJ whole genome shotgun (WGS) entry which is preliminary data.</text>
</comment>
<dbReference type="Proteomes" id="UP001515480">
    <property type="component" value="Unassembled WGS sequence"/>
</dbReference>
<gene>
    <name evidence="5" type="ORF">AB1Y20_011766</name>
</gene>
<dbReference type="Gene3D" id="2.60.40.790">
    <property type="match status" value="2"/>
</dbReference>
<keyword evidence="1" id="KW-0346">Stress response</keyword>
<reference evidence="5 6" key="1">
    <citation type="journal article" date="2024" name="Science">
        <title>Giant polyketide synthase enzymes in the biosynthesis of giant marine polyether toxins.</title>
        <authorList>
            <person name="Fallon T.R."/>
            <person name="Shende V.V."/>
            <person name="Wierzbicki I.H."/>
            <person name="Pendleton A.L."/>
            <person name="Watervoot N.F."/>
            <person name="Auber R.P."/>
            <person name="Gonzalez D.J."/>
            <person name="Wisecaver J.H."/>
            <person name="Moore B.S."/>
        </authorList>
    </citation>
    <scope>NUCLEOTIDE SEQUENCE [LARGE SCALE GENOMIC DNA]</scope>
    <source>
        <strain evidence="5 6">12B1</strain>
    </source>
</reference>
<dbReference type="PANTHER" id="PTHR11527">
    <property type="entry name" value="HEAT-SHOCK PROTEIN 20 FAMILY MEMBER"/>
    <property type="match status" value="1"/>
</dbReference>
<proteinExistence type="inferred from homology"/>
<name>A0AB34IK18_PRYPA</name>
<feature type="domain" description="SHSP" evidence="4">
    <location>
        <begin position="32"/>
        <end position="133"/>
    </location>
</feature>
<dbReference type="EMBL" id="JBGBPQ010000025">
    <property type="protein sequence ID" value="KAL1499565.1"/>
    <property type="molecule type" value="Genomic_DNA"/>
</dbReference>
<dbReference type="CDD" id="cd06464">
    <property type="entry name" value="ACD_sHsps-like"/>
    <property type="match status" value="2"/>
</dbReference>
<evidence type="ECO:0000313" key="6">
    <source>
        <dbReference type="Proteomes" id="UP001515480"/>
    </source>
</evidence>
<comment type="similarity">
    <text evidence="2 3">Belongs to the small heat shock protein (HSP20) family.</text>
</comment>
<evidence type="ECO:0000256" key="1">
    <source>
        <dbReference type="ARBA" id="ARBA00023016"/>
    </source>
</evidence>
<dbReference type="PROSITE" id="PS01031">
    <property type="entry name" value="SHSP"/>
    <property type="match status" value="1"/>
</dbReference>